<proteinExistence type="inferred from homology"/>
<dbReference type="PANTHER" id="PTHR46792">
    <property type="entry name" value="COILED-COIL DOMAIN-CONTAINING PROTEIN 80"/>
    <property type="match status" value="1"/>
</dbReference>
<dbReference type="Pfam" id="PF13778">
    <property type="entry name" value="DUF4174"/>
    <property type="match status" value="1"/>
</dbReference>
<protein>
    <recommendedName>
        <fullName evidence="7">Coiled-coil domain-containing protein 80</fullName>
    </recommendedName>
</protein>
<keyword evidence="2" id="KW-0964">Secreted</keyword>
<feature type="domain" description="DUF4174" evidence="9">
    <location>
        <begin position="103"/>
        <end position="165"/>
    </location>
</feature>
<comment type="subunit">
    <text evidence="6">Binds to various extracellular matrix proteins.</text>
</comment>
<evidence type="ECO:0000256" key="7">
    <source>
        <dbReference type="ARBA" id="ARBA00039956"/>
    </source>
</evidence>
<feature type="compositionally biased region" description="Basic residues" evidence="8">
    <location>
        <begin position="37"/>
        <end position="50"/>
    </location>
</feature>
<evidence type="ECO:0000256" key="4">
    <source>
        <dbReference type="ARBA" id="ARBA00022729"/>
    </source>
</evidence>
<evidence type="ECO:0000259" key="9">
    <source>
        <dbReference type="Pfam" id="PF13778"/>
    </source>
</evidence>
<sequence length="166" mass="18939">MQVSPKDYEDNYEPSKPISSDPEEMESVSDIIPTKIVKGKKDKKKKKKTNSNKAVRQGGKPGKEGKIEGKPSGKKLTKYPERQDYPIPTKKPTPPPKGSLASFLDYFVNRRRLLLITSPSEENRMYVQQRDEYLESVCEMAIRKVSIITIFGSLTNSTMKIDHYQI</sequence>
<feature type="region of interest" description="Disordered" evidence="8">
    <location>
        <begin position="1"/>
        <end position="98"/>
    </location>
</feature>
<comment type="subcellular location">
    <subcellularLocation>
        <location evidence="1">Secreted</location>
        <location evidence="1">Extracellular space</location>
        <location evidence="1">Extracellular matrix</location>
    </subcellularLocation>
</comment>
<evidence type="ECO:0000256" key="5">
    <source>
        <dbReference type="ARBA" id="ARBA00038037"/>
    </source>
</evidence>
<dbReference type="Proteomes" id="UP001469553">
    <property type="component" value="Unassembled WGS sequence"/>
</dbReference>
<dbReference type="InterPro" id="IPR025232">
    <property type="entry name" value="DUF4174"/>
</dbReference>
<evidence type="ECO:0000256" key="2">
    <source>
        <dbReference type="ARBA" id="ARBA00022525"/>
    </source>
</evidence>
<accession>A0ABV0YIM9</accession>
<evidence type="ECO:0000256" key="6">
    <source>
        <dbReference type="ARBA" id="ARBA00038549"/>
    </source>
</evidence>
<keyword evidence="4" id="KW-0732">Signal</keyword>
<feature type="compositionally biased region" description="Basic and acidic residues" evidence="8">
    <location>
        <begin position="61"/>
        <end position="71"/>
    </location>
</feature>
<dbReference type="EMBL" id="JAHRIP010032264">
    <property type="protein sequence ID" value="MEQ2293300.1"/>
    <property type="molecule type" value="Genomic_DNA"/>
</dbReference>
<keyword evidence="11" id="KW-1185">Reference proteome</keyword>
<comment type="similarity">
    <text evidence="5">Belongs to the CCDC80 family.</text>
</comment>
<evidence type="ECO:0000313" key="11">
    <source>
        <dbReference type="Proteomes" id="UP001469553"/>
    </source>
</evidence>
<dbReference type="PANTHER" id="PTHR46792:SF2">
    <property type="entry name" value="COILED-COIL DOMAIN-CONTAINING PROTEIN 80"/>
    <property type="match status" value="1"/>
</dbReference>
<comment type="caution">
    <text evidence="10">The sequence shown here is derived from an EMBL/GenBank/DDBJ whole genome shotgun (WGS) entry which is preliminary data.</text>
</comment>
<organism evidence="10 11">
    <name type="scientific">Ameca splendens</name>
    <dbReference type="NCBI Taxonomy" id="208324"/>
    <lineage>
        <taxon>Eukaryota</taxon>
        <taxon>Metazoa</taxon>
        <taxon>Chordata</taxon>
        <taxon>Craniata</taxon>
        <taxon>Vertebrata</taxon>
        <taxon>Euteleostomi</taxon>
        <taxon>Actinopterygii</taxon>
        <taxon>Neopterygii</taxon>
        <taxon>Teleostei</taxon>
        <taxon>Neoteleostei</taxon>
        <taxon>Acanthomorphata</taxon>
        <taxon>Ovalentaria</taxon>
        <taxon>Atherinomorphae</taxon>
        <taxon>Cyprinodontiformes</taxon>
        <taxon>Goodeidae</taxon>
        <taxon>Ameca</taxon>
    </lineage>
</organism>
<evidence type="ECO:0000256" key="8">
    <source>
        <dbReference type="SAM" id="MobiDB-lite"/>
    </source>
</evidence>
<evidence type="ECO:0000313" key="10">
    <source>
        <dbReference type="EMBL" id="MEQ2293300.1"/>
    </source>
</evidence>
<evidence type="ECO:0000256" key="1">
    <source>
        <dbReference type="ARBA" id="ARBA00004498"/>
    </source>
</evidence>
<evidence type="ECO:0000256" key="3">
    <source>
        <dbReference type="ARBA" id="ARBA00022530"/>
    </source>
</evidence>
<name>A0ABV0YIM9_9TELE</name>
<gene>
    <name evidence="10" type="ORF">AMECASPLE_031907</name>
</gene>
<keyword evidence="3" id="KW-0272">Extracellular matrix</keyword>
<reference evidence="10 11" key="1">
    <citation type="submission" date="2021-06" db="EMBL/GenBank/DDBJ databases">
        <authorList>
            <person name="Palmer J.M."/>
        </authorList>
    </citation>
    <scope>NUCLEOTIDE SEQUENCE [LARGE SCALE GENOMIC DNA]</scope>
    <source>
        <strain evidence="10 11">AS_MEX2019</strain>
        <tissue evidence="10">Muscle</tissue>
    </source>
</reference>
<feature type="non-terminal residue" evidence="10">
    <location>
        <position position="166"/>
    </location>
</feature>